<dbReference type="Pfam" id="PF02862">
    <property type="entry name" value="DDHD"/>
    <property type="match status" value="1"/>
</dbReference>
<organism evidence="4 5">
    <name type="scientific">Calicophoron daubneyi</name>
    <name type="common">Rumen fluke</name>
    <name type="synonym">Paramphistomum daubneyi</name>
    <dbReference type="NCBI Taxonomy" id="300641"/>
    <lineage>
        <taxon>Eukaryota</taxon>
        <taxon>Metazoa</taxon>
        <taxon>Spiralia</taxon>
        <taxon>Lophotrochozoa</taxon>
        <taxon>Platyhelminthes</taxon>
        <taxon>Trematoda</taxon>
        <taxon>Digenea</taxon>
        <taxon>Plagiorchiida</taxon>
        <taxon>Pronocephalata</taxon>
        <taxon>Paramphistomoidea</taxon>
        <taxon>Paramphistomidae</taxon>
        <taxon>Calicophoron</taxon>
    </lineage>
</organism>
<evidence type="ECO:0000256" key="2">
    <source>
        <dbReference type="SAM" id="MobiDB-lite"/>
    </source>
</evidence>
<feature type="region of interest" description="Disordered" evidence="2">
    <location>
        <begin position="1006"/>
        <end position="1028"/>
    </location>
</feature>
<dbReference type="PANTHER" id="PTHR23509:SF10">
    <property type="entry name" value="LD21067P"/>
    <property type="match status" value="1"/>
</dbReference>
<dbReference type="GO" id="GO:0005737">
    <property type="term" value="C:cytoplasm"/>
    <property type="evidence" value="ECO:0007669"/>
    <property type="project" value="TreeGrafter"/>
</dbReference>
<dbReference type="Pfam" id="PF23464">
    <property type="entry name" value="WWE_3"/>
    <property type="match status" value="1"/>
</dbReference>
<feature type="region of interest" description="Disordered" evidence="2">
    <location>
        <begin position="593"/>
        <end position="653"/>
    </location>
</feature>
<evidence type="ECO:0000259" key="3">
    <source>
        <dbReference type="PROSITE" id="PS51043"/>
    </source>
</evidence>
<dbReference type="GO" id="GO:0004620">
    <property type="term" value="F:phospholipase activity"/>
    <property type="evidence" value="ECO:0007669"/>
    <property type="project" value="TreeGrafter"/>
</dbReference>
<evidence type="ECO:0000313" key="5">
    <source>
        <dbReference type="Proteomes" id="UP001497525"/>
    </source>
</evidence>
<dbReference type="EMBL" id="CAXLJL010000002">
    <property type="protein sequence ID" value="CAL5129559.1"/>
    <property type="molecule type" value="Genomic_DNA"/>
</dbReference>
<evidence type="ECO:0000256" key="1">
    <source>
        <dbReference type="ARBA" id="ARBA00038464"/>
    </source>
</evidence>
<dbReference type="InterPro" id="IPR004177">
    <property type="entry name" value="DDHD_dom"/>
</dbReference>
<feature type="compositionally biased region" description="Pro residues" evidence="2">
    <location>
        <begin position="1011"/>
        <end position="1022"/>
    </location>
</feature>
<reference evidence="4" key="1">
    <citation type="submission" date="2024-06" db="EMBL/GenBank/DDBJ databases">
        <authorList>
            <person name="Liu X."/>
            <person name="Lenzi L."/>
            <person name="Haldenby T S."/>
            <person name="Uol C."/>
        </authorList>
    </citation>
    <scope>NUCLEOTIDE SEQUENCE</scope>
</reference>
<name>A0AAV2T080_CALDB</name>
<accession>A0AAV2T080</accession>
<gene>
    <name evidence="4" type="ORF">CDAUBV1_LOCUS604</name>
</gene>
<feature type="compositionally biased region" description="Low complexity" evidence="2">
    <location>
        <begin position="117"/>
        <end position="132"/>
    </location>
</feature>
<feature type="region of interest" description="Disordered" evidence="2">
    <location>
        <begin position="868"/>
        <end position="887"/>
    </location>
</feature>
<dbReference type="GO" id="GO:0046872">
    <property type="term" value="F:metal ion binding"/>
    <property type="evidence" value="ECO:0007669"/>
    <property type="project" value="InterPro"/>
</dbReference>
<dbReference type="PANTHER" id="PTHR23509">
    <property type="entry name" value="PA-PL1 PHOSPHOLIPASE FAMILY"/>
    <property type="match status" value="1"/>
</dbReference>
<dbReference type="SMART" id="SM01127">
    <property type="entry name" value="DDHD"/>
    <property type="match status" value="1"/>
</dbReference>
<feature type="region of interest" description="Disordered" evidence="2">
    <location>
        <begin position="94"/>
        <end position="183"/>
    </location>
</feature>
<evidence type="ECO:0000313" key="4">
    <source>
        <dbReference type="EMBL" id="CAL5129559.1"/>
    </source>
</evidence>
<comment type="similarity">
    <text evidence="1">Belongs to the PA-PLA1 family.</text>
</comment>
<dbReference type="PROSITE" id="PS51043">
    <property type="entry name" value="DDHD"/>
    <property type="match status" value="1"/>
</dbReference>
<sequence length="1310" mass="142669">MPIGPADWLTTMKPIRSVKPVSSSEFSGLTMNINRAALPPVPCFIPQPTALDDSKELSSFVGQEIPQSSSIKQTAELTTHTSLNPAVSTEVSAPPIHVQHGSGPSGVRPSHRPRYVLPPGLLTTSSSVSSDLPMPPVPSALSVDSGQMFAPQPSNVPEQAPIPTFLSTPINPDETPTSTTLLQSSTTASSFSAPAYQPVSAYWFYATIVNGMTVWWPFSRHDSYKIETEAFRSRMPSPVSEDLLASNPPTEVTVSVEGGRYDVLVAQRQRRSVYWDEPPTEIRRSTWFYRLPDEARVLPFSERICYLLEAQYKQTVEFGTWGQQFELPSEDRRGGSDYFIFHSPQSMVQYRAWPHSLAATEPKADLLGSLAPAYPPDIRVESSLTNAERDGRFCHLRRGLDEQLLGQVEEGEYRSVDHVFFVIHGIGTVCNLKGQDLIECVNILRRTARGIERTHFPHHKNCIEILPVTWHDALHSDATGLDDQLGQITLRSIPKLRQFINGTLMDILFYTSSKYCQVIVDRVAGEICRLRNLFLSRNPGYSGGFSIVGHSLGSVIAFDLLAHQHPHGDGSCSADSHSLTTGVGVEEVDFGDVIDDDRQADTRPEESISADKSGRSSSLGPGGELEGWSLVGYHGTPKHKGKTGSLPNLEGVARRPINPQIGDVQRNASDREKLSGNTQSETSRLANLLARVGLSEDQVNKVVKSWLIEGHNFVDKSREPRHEKPKNTSSFWSENHHATMSAGFGMPVVLYPQLGFHITALFMLGSPLSLFLTARGLGTLSSDYRLPDCSMCFNIFHPLDPVAYRLETLVDPSFQPRAVLMPHHKGRKRLHLQLKDNLARVGSDLKAKIYQSVQSTWRTLQEFAMAHRLKGPGSEKSGNSHGDEAEDESALNRVLLRLDTQPGERDDEASNVSDAEMNFNCQLNQGRRIDYVLQEAPLECFSDYLFALGSHAAYWESEDTALFLISEVYSPQYVVPLTPGQKASESVLAAPSTPVVSASTPPFVSSNAPMAAPPPTLTPPTPASSVPLDDRQLTECSLSSTSFPVSAVSNLPTTFGGDSTSSSQLSRPNVPPSACVDTISNPLLLPEPAASDSTSPPVVPKSVVTAVDIPPANVNPASWPPTLASEPLPPAAPLEPSVLHACSSHEPAAPTITSNLQARAYQHSRPHVSNAPRPLMPTANIFQPGMAASYQPIGPTMSTPSDQMGVLPQPPVFGDQHAYATSASAFDSYPPPPMTVAVPTNRDQCGVSIPRPLMGSSFGPTNVPPYFGPRAFPPAFPPVFRPPILPQMQSPVPMARPPQPDFYSYPPSSS</sequence>
<proteinExistence type="inferred from homology"/>
<dbReference type="InterPro" id="IPR058055">
    <property type="entry name" value="PA-PLA1"/>
</dbReference>
<feature type="compositionally biased region" description="Basic and acidic residues" evidence="2">
    <location>
        <begin position="596"/>
        <end position="606"/>
    </location>
</feature>
<dbReference type="InterPro" id="IPR057825">
    <property type="entry name" value="WWE_SEC23-DDH2"/>
</dbReference>
<comment type="caution">
    <text evidence="4">The sequence shown here is derived from an EMBL/GenBank/DDBJ whole genome shotgun (WGS) entry which is preliminary data.</text>
</comment>
<dbReference type="Proteomes" id="UP001497525">
    <property type="component" value="Unassembled WGS sequence"/>
</dbReference>
<protein>
    <recommendedName>
        <fullName evidence="3">DDHD domain-containing protein</fullName>
    </recommendedName>
</protein>
<feature type="domain" description="DDHD" evidence="3">
    <location>
        <begin position="754"/>
        <end position="970"/>
    </location>
</feature>
<feature type="region of interest" description="Disordered" evidence="2">
    <location>
        <begin position="1290"/>
        <end position="1310"/>
    </location>
</feature>